<dbReference type="InterPro" id="IPR011992">
    <property type="entry name" value="EF-hand-dom_pair"/>
</dbReference>
<proteinExistence type="predicted"/>
<sequence length="83" mass="9323">MKRLFIILAAMFAVSSAFAQNSMQQMLEARFTAANATHDGKLTKEQAQAGMPRVAAYFDEIDTTHQGYVTLEQIEQFAAQHRQ</sequence>
<feature type="signal peptide" evidence="1">
    <location>
        <begin position="1"/>
        <end position="19"/>
    </location>
</feature>
<dbReference type="EMBL" id="CADIKI010000011">
    <property type="protein sequence ID" value="CAB3795805.1"/>
    <property type="molecule type" value="Genomic_DNA"/>
</dbReference>
<gene>
    <name evidence="2" type="ORF">LMG27177_03968</name>
</gene>
<feature type="chain" id="PRO_5027092984" description="EF-hand domain-containing protein" evidence="1">
    <location>
        <begin position="20"/>
        <end position="83"/>
    </location>
</feature>
<protein>
    <recommendedName>
        <fullName evidence="4">EF-hand domain-containing protein</fullName>
    </recommendedName>
</protein>
<keyword evidence="3" id="KW-1185">Reference proteome</keyword>
<accession>A0A6J5G950</accession>
<organism evidence="2 3">
    <name type="scientific">Paraburkholderia fynbosensis</name>
    <dbReference type="NCBI Taxonomy" id="1200993"/>
    <lineage>
        <taxon>Bacteria</taxon>
        <taxon>Pseudomonadati</taxon>
        <taxon>Pseudomonadota</taxon>
        <taxon>Betaproteobacteria</taxon>
        <taxon>Burkholderiales</taxon>
        <taxon>Burkholderiaceae</taxon>
        <taxon>Paraburkholderia</taxon>
    </lineage>
</organism>
<dbReference type="SUPFAM" id="SSF47473">
    <property type="entry name" value="EF-hand"/>
    <property type="match status" value="1"/>
</dbReference>
<evidence type="ECO:0000313" key="2">
    <source>
        <dbReference type="EMBL" id="CAB3795805.1"/>
    </source>
</evidence>
<dbReference type="Proteomes" id="UP000494252">
    <property type="component" value="Unassembled WGS sequence"/>
</dbReference>
<reference evidence="2 3" key="1">
    <citation type="submission" date="2020-04" db="EMBL/GenBank/DDBJ databases">
        <authorList>
            <person name="De Canck E."/>
        </authorList>
    </citation>
    <scope>NUCLEOTIDE SEQUENCE [LARGE SCALE GENOMIC DNA]</scope>
    <source>
        <strain evidence="2 3">LMG 27177</strain>
    </source>
</reference>
<keyword evidence="1" id="KW-0732">Signal</keyword>
<evidence type="ECO:0000256" key="1">
    <source>
        <dbReference type="SAM" id="SignalP"/>
    </source>
</evidence>
<evidence type="ECO:0000313" key="3">
    <source>
        <dbReference type="Proteomes" id="UP000494252"/>
    </source>
</evidence>
<name>A0A6J5G950_9BURK</name>
<dbReference type="Gene3D" id="1.10.238.10">
    <property type="entry name" value="EF-hand"/>
    <property type="match status" value="1"/>
</dbReference>
<evidence type="ECO:0008006" key="4">
    <source>
        <dbReference type="Google" id="ProtNLM"/>
    </source>
</evidence>
<dbReference type="AlphaFoldDB" id="A0A6J5G950"/>